<dbReference type="RefSeq" id="XP_044544298.1">
    <property type="nucleotide sequence ID" value="XM_044685638.1"/>
</dbReference>
<protein>
    <submittedName>
        <fullName evidence="1">Uncharacterized protein</fullName>
    </submittedName>
</protein>
<comment type="caution">
    <text evidence="1">The sequence shown here is derived from an EMBL/GenBank/DDBJ whole genome shotgun (WGS) entry which is preliminary data.</text>
</comment>
<gene>
    <name evidence="1" type="ORF">C9374_010128</name>
</gene>
<reference evidence="1 2" key="1">
    <citation type="journal article" date="2018" name="BMC Genomics">
        <title>The genome of Naegleria lovaniensis, the basis for a comparative approach to unravel pathogenicity factors of the human pathogenic amoeba N. fowleri.</title>
        <authorList>
            <person name="Liechti N."/>
            <person name="Schurch N."/>
            <person name="Bruggmann R."/>
            <person name="Wittwer M."/>
        </authorList>
    </citation>
    <scope>NUCLEOTIDE SEQUENCE [LARGE SCALE GENOMIC DNA]</scope>
    <source>
        <strain evidence="1 2">ATCC 30569</strain>
    </source>
</reference>
<name>A0AA88KG84_NAELO</name>
<dbReference type="SUPFAM" id="SSF50985">
    <property type="entry name" value="RCC1/BLIP-II"/>
    <property type="match status" value="1"/>
</dbReference>
<organism evidence="1 2">
    <name type="scientific">Naegleria lovaniensis</name>
    <name type="common">Amoeba</name>
    <dbReference type="NCBI Taxonomy" id="51637"/>
    <lineage>
        <taxon>Eukaryota</taxon>
        <taxon>Discoba</taxon>
        <taxon>Heterolobosea</taxon>
        <taxon>Tetramitia</taxon>
        <taxon>Eutetramitia</taxon>
        <taxon>Vahlkampfiidae</taxon>
        <taxon>Naegleria</taxon>
    </lineage>
</organism>
<keyword evidence="2" id="KW-1185">Reference proteome</keyword>
<dbReference type="Gene3D" id="2.130.10.30">
    <property type="entry name" value="Regulator of chromosome condensation 1/beta-lactamase-inhibitor protein II"/>
    <property type="match status" value="1"/>
</dbReference>
<dbReference type="Proteomes" id="UP000816034">
    <property type="component" value="Unassembled WGS sequence"/>
</dbReference>
<dbReference type="EMBL" id="PYSW02000040">
    <property type="protein sequence ID" value="KAG2375124.1"/>
    <property type="molecule type" value="Genomic_DNA"/>
</dbReference>
<dbReference type="GeneID" id="68102582"/>
<evidence type="ECO:0000313" key="2">
    <source>
        <dbReference type="Proteomes" id="UP000816034"/>
    </source>
</evidence>
<dbReference type="AlphaFoldDB" id="A0AA88KG84"/>
<dbReference type="InterPro" id="IPR009091">
    <property type="entry name" value="RCC1/BLIP-II"/>
</dbReference>
<accession>A0AA88KG84</accession>
<proteinExistence type="predicted"/>
<evidence type="ECO:0000313" key="1">
    <source>
        <dbReference type="EMBL" id="KAG2375124.1"/>
    </source>
</evidence>
<sequence length="460" mass="53292">MSRIHFCGEWQLSGLNENHTVDDRFEEFEYKPPSIRKYNVREEEENNMEEHSTLDDDPLNISYICAGGEYIPYSLLFLSGHEHQFFLQAHTDSENSSAFQKISFKRLFQSMIEKHFNFEMCTQIGQHKGINNNKVNAPQCQTSFQDSREMKQIICNNANCVLFEMMDGKLYLYDVGKVELFPFIIPHKSYAWCIGSGIMSSIVLVNDIWQDDIVALETKNSAWLKEDGTINEDKLTKIAFPEKPANIKFMRCYCRTLFLFVLTNNWLYVWHHGSATFGFHSCAEKTVTRVTTGFEADGNIVAIETGFAHVALLLDNGLVFVRGLNNFRQCSPNDVENLEEFFKIPLKAPVLSICCGSTCTCVTTRNDMIFFGEVYSTFIENSERTVPLFKEEYQTVFTSLWVHAKQYFNEEVALGPWHAFIYQRTFHVRQFHLQFFVNKLKEKVDNPILSDISIRTLICD</sequence>